<reference evidence="2" key="2">
    <citation type="journal article" date="2015" name="Data Brief">
        <title>Shoot transcriptome of the giant reed, Arundo donax.</title>
        <authorList>
            <person name="Barrero R.A."/>
            <person name="Guerrero F.D."/>
            <person name="Moolhuijzen P."/>
            <person name="Goolsby J.A."/>
            <person name="Tidwell J."/>
            <person name="Bellgard S.E."/>
            <person name="Bellgard M.I."/>
        </authorList>
    </citation>
    <scope>NUCLEOTIDE SEQUENCE</scope>
    <source>
        <tissue evidence="2">Shoot tissue taken approximately 20 cm above the soil surface</tissue>
    </source>
</reference>
<dbReference type="AlphaFoldDB" id="A0A0A8ZMX1"/>
<proteinExistence type="predicted"/>
<feature type="transmembrane region" description="Helical" evidence="1">
    <location>
        <begin position="7"/>
        <end position="29"/>
    </location>
</feature>
<keyword evidence="1" id="KW-1133">Transmembrane helix</keyword>
<protein>
    <submittedName>
        <fullName evidence="2">Uncharacterized protein</fullName>
    </submittedName>
</protein>
<reference evidence="2" key="1">
    <citation type="submission" date="2014-09" db="EMBL/GenBank/DDBJ databases">
        <authorList>
            <person name="Magalhaes I.L.F."/>
            <person name="Oliveira U."/>
            <person name="Santos F.R."/>
            <person name="Vidigal T.H.D.A."/>
            <person name="Brescovit A.D."/>
            <person name="Santos A.J."/>
        </authorList>
    </citation>
    <scope>NUCLEOTIDE SEQUENCE</scope>
    <source>
        <tissue evidence="2">Shoot tissue taken approximately 20 cm above the soil surface</tissue>
    </source>
</reference>
<organism evidence="2">
    <name type="scientific">Arundo donax</name>
    <name type="common">Giant reed</name>
    <name type="synonym">Donax arundinaceus</name>
    <dbReference type="NCBI Taxonomy" id="35708"/>
    <lineage>
        <taxon>Eukaryota</taxon>
        <taxon>Viridiplantae</taxon>
        <taxon>Streptophyta</taxon>
        <taxon>Embryophyta</taxon>
        <taxon>Tracheophyta</taxon>
        <taxon>Spermatophyta</taxon>
        <taxon>Magnoliopsida</taxon>
        <taxon>Liliopsida</taxon>
        <taxon>Poales</taxon>
        <taxon>Poaceae</taxon>
        <taxon>PACMAD clade</taxon>
        <taxon>Arundinoideae</taxon>
        <taxon>Arundineae</taxon>
        <taxon>Arundo</taxon>
    </lineage>
</organism>
<accession>A0A0A8ZMX1</accession>
<evidence type="ECO:0000256" key="1">
    <source>
        <dbReference type="SAM" id="Phobius"/>
    </source>
</evidence>
<keyword evidence="1" id="KW-0812">Transmembrane</keyword>
<sequence length="45" mass="5439">MIQQHRDLWLCCWLSTSSMLVPLLVHVLIDYHDIMCACWRLIMFC</sequence>
<name>A0A0A8ZMX1_ARUDO</name>
<evidence type="ECO:0000313" key="2">
    <source>
        <dbReference type="EMBL" id="JAD38085.1"/>
    </source>
</evidence>
<keyword evidence="1" id="KW-0472">Membrane</keyword>
<dbReference type="EMBL" id="GBRH01259810">
    <property type="protein sequence ID" value="JAD38085.1"/>
    <property type="molecule type" value="Transcribed_RNA"/>
</dbReference>